<evidence type="ECO:0000256" key="1">
    <source>
        <dbReference type="SAM" id="MobiDB-lite"/>
    </source>
</evidence>
<accession>U5L6Y5</accession>
<proteinExistence type="predicted"/>
<protein>
    <recommendedName>
        <fullName evidence="4">Multidrug ABC transporter ATPase</fullName>
    </recommendedName>
</protein>
<gene>
    <name evidence="2" type="ORF">N288_05970</name>
</gene>
<evidence type="ECO:0000313" key="2">
    <source>
        <dbReference type="EMBL" id="AGX03128.1"/>
    </source>
</evidence>
<feature type="region of interest" description="Disordered" evidence="1">
    <location>
        <begin position="25"/>
        <end position="57"/>
    </location>
</feature>
<dbReference type="AlphaFoldDB" id="U5L6Y5"/>
<dbReference type="RefSeq" id="WP_009795008.1">
    <property type="nucleotide sequence ID" value="NC_022524.1"/>
</dbReference>
<dbReference type="PATRIC" id="fig|1367477.3.peg.1111"/>
<evidence type="ECO:0008006" key="4">
    <source>
        <dbReference type="Google" id="ProtNLM"/>
    </source>
</evidence>
<dbReference type="STRING" id="1367477.N288_05970"/>
<keyword evidence="3" id="KW-1185">Reference proteome</keyword>
<dbReference type="GeneID" id="97348393"/>
<dbReference type="Proteomes" id="UP000017805">
    <property type="component" value="Chromosome"/>
</dbReference>
<feature type="compositionally biased region" description="Basic and acidic residues" evidence="1">
    <location>
        <begin position="1"/>
        <end position="11"/>
    </location>
</feature>
<name>U5L6Y5_9BACI</name>
<sequence length="57" mass="6746">MKKKELDKDFVPRNSSMAENVEEMHNLGKQMEHLRTGEELEEDGKQPDPIQYKDNEK</sequence>
<dbReference type="EMBL" id="CP006643">
    <property type="protein sequence ID" value="AGX03128.1"/>
    <property type="molecule type" value="Genomic_DNA"/>
</dbReference>
<dbReference type="KEGG" id="bif:N288_05970"/>
<evidence type="ECO:0000313" key="3">
    <source>
        <dbReference type="Proteomes" id="UP000017805"/>
    </source>
</evidence>
<reference evidence="2 3" key="1">
    <citation type="submission" date="2013-07" db="EMBL/GenBank/DDBJ databases">
        <title>Complete genome sequence of Bacillus infantis NRRL B-14911 that has potential to induce cardiac disease by antigenic mimicry.</title>
        <authorList>
            <person name="Massilamany C."/>
            <person name="Smith T.P.L."/>
            <person name="Loy J.D."/>
            <person name="Barletta R."/>
            <person name="Reddy J."/>
        </authorList>
    </citation>
    <scope>NUCLEOTIDE SEQUENCE [LARGE SCALE GENOMIC DNA]</scope>
    <source>
        <strain evidence="2 3">NRRL B-14911</strain>
    </source>
</reference>
<dbReference type="HOGENOM" id="CLU_208901_0_0_9"/>
<organism evidence="2 3">
    <name type="scientific">Bacillus infantis NRRL B-14911</name>
    <dbReference type="NCBI Taxonomy" id="1367477"/>
    <lineage>
        <taxon>Bacteria</taxon>
        <taxon>Bacillati</taxon>
        <taxon>Bacillota</taxon>
        <taxon>Bacilli</taxon>
        <taxon>Bacillales</taxon>
        <taxon>Bacillaceae</taxon>
        <taxon>Bacillus</taxon>
    </lineage>
</organism>
<feature type="region of interest" description="Disordered" evidence="1">
    <location>
        <begin position="1"/>
        <end position="20"/>
    </location>
</feature>